<dbReference type="PANTHER" id="PTHR43017:SF1">
    <property type="entry name" value="ACETYLTRANSFERASE YJL218W-RELATED"/>
    <property type="match status" value="1"/>
</dbReference>
<organism evidence="7 8">
    <name type="scientific">Lentilactobacillus parafarraginis DSM 18390 = JCM 14109</name>
    <dbReference type="NCBI Taxonomy" id="1423786"/>
    <lineage>
        <taxon>Bacteria</taxon>
        <taxon>Bacillati</taxon>
        <taxon>Bacillota</taxon>
        <taxon>Bacilli</taxon>
        <taxon>Lactobacillales</taxon>
        <taxon>Lactobacillaceae</taxon>
        <taxon>Lentilactobacillus</taxon>
    </lineage>
</organism>
<dbReference type="GO" id="GO:0008870">
    <property type="term" value="F:galactoside O-acetyltransferase activity"/>
    <property type="evidence" value="ECO:0007669"/>
    <property type="project" value="TreeGrafter"/>
</dbReference>
<dbReference type="InterPro" id="IPR024688">
    <property type="entry name" value="Mac_dom"/>
</dbReference>
<evidence type="ECO:0000256" key="2">
    <source>
        <dbReference type="ARBA" id="ARBA00022679"/>
    </source>
</evidence>
<comment type="caution">
    <text evidence="7">The sequence shown here is derived from an EMBL/GenBank/DDBJ whole genome shotgun (WGS) entry which is preliminary data.</text>
</comment>
<dbReference type="SMART" id="SM01266">
    <property type="entry name" value="Mac"/>
    <property type="match status" value="1"/>
</dbReference>
<reference evidence="7 8" key="1">
    <citation type="journal article" date="2015" name="Genome Announc.">
        <title>Expanding the biotechnology potential of lactobacilli through comparative genomics of 213 strains and associated genera.</title>
        <authorList>
            <person name="Sun Z."/>
            <person name="Harris H.M."/>
            <person name="McCann A."/>
            <person name="Guo C."/>
            <person name="Argimon S."/>
            <person name="Zhang W."/>
            <person name="Yang X."/>
            <person name="Jeffery I.B."/>
            <person name="Cooney J.C."/>
            <person name="Kagawa T.F."/>
            <person name="Liu W."/>
            <person name="Song Y."/>
            <person name="Salvetti E."/>
            <person name="Wrobel A."/>
            <person name="Rasinkangas P."/>
            <person name="Parkhill J."/>
            <person name="Rea M.C."/>
            <person name="O'Sullivan O."/>
            <person name="Ritari J."/>
            <person name="Douillard F.P."/>
            <person name="Paul Ross R."/>
            <person name="Yang R."/>
            <person name="Briner A.E."/>
            <person name="Felis G.E."/>
            <person name="de Vos W.M."/>
            <person name="Barrangou R."/>
            <person name="Klaenhammer T.R."/>
            <person name="Caufield P.W."/>
            <person name="Cui Y."/>
            <person name="Zhang H."/>
            <person name="O'Toole P.W."/>
        </authorList>
    </citation>
    <scope>NUCLEOTIDE SEQUENCE [LARGE SCALE GENOMIC DNA]</scope>
    <source>
        <strain evidence="7 8">DSM 18390</strain>
    </source>
</reference>
<evidence type="ECO:0000313" key="7">
    <source>
        <dbReference type="EMBL" id="KRM45098.1"/>
    </source>
</evidence>
<keyword evidence="3" id="KW-0677">Repeat</keyword>
<evidence type="ECO:0000256" key="1">
    <source>
        <dbReference type="ARBA" id="ARBA00007274"/>
    </source>
</evidence>
<dbReference type="Pfam" id="PF12464">
    <property type="entry name" value="Mac"/>
    <property type="match status" value="1"/>
</dbReference>
<dbReference type="CDD" id="cd03357">
    <property type="entry name" value="LbH_MAT_GAT"/>
    <property type="match status" value="1"/>
</dbReference>
<dbReference type="InterPro" id="IPR011004">
    <property type="entry name" value="Trimer_LpxA-like_sf"/>
</dbReference>
<sequence length="206" mass="23018">MAKMTQTQRMLAGKLADPRDPQLLKQQRLAHRLSKLYNDTFDDEHQKRHEILNRLLPHSGDRVIFEGPIFMDYGTHTTIGDRFYANMNVTFLDSGPITIGNDVLLGPNVTLATPMHPLRYQDRNFVPDSTLPGRQYTKPIVIESNCWLASNVVVIGGVTIGNGSVIGAGSVVTRDIPANSLAVGNPCRVIRQISEKDDIRRKPELF</sequence>
<evidence type="ECO:0000256" key="5">
    <source>
        <dbReference type="RuleBase" id="RU367021"/>
    </source>
</evidence>
<keyword evidence="2 5" id="KW-0808">Transferase</keyword>
<evidence type="ECO:0000256" key="4">
    <source>
        <dbReference type="ARBA" id="ARBA00023315"/>
    </source>
</evidence>
<keyword evidence="4 5" id="KW-0012">Acyltransferase</keyword>
<dbReference type="FunFam" id="2.160.10.10:FF:000025">
    <property type="entry name" value="Hexapeptide-repeat containing-acetyltransferase"/>
    <property type="match status" value="1"/>
</dbReference>
<name>A0A0R1YST2_9LACO</name>
<dbReference type="AlphaFoldDB" id="A0A0R1YST2"/>
<dbReference type="SUPFAM" id="SSF51161">
    <property type="entry name" value="Trimeric LpxA-like enzymes"/>
    <property type="match status" value="1"/>
</dbReference>
<evidence type="ECO:0000259" key="6">
    <source>
        <dbReference type="SMART" id="SM01266"/>
    </source>
</evidence>
<accession>A0A0R1YST2</accession>
<dbReference type="PROSITE" id="PS00101">
    <property type="entry name" value="HEXAPEP_TRANSFERASES"/>
    <property type="match status" value="1"/>
</dbReference>
<dbReference type="InterPro" id="IPR018357">
    <property type="entry name" value="Hexapep_transf_CS"/>
</dbReference>
<proteinExistence type="inferred from homology"/>
<evidence type="ECO:0000256" key="3">
    <source>
        <dbReference type="ARBA" id="ARBA00022737"/>
    </source>
</evidence>
<dbReference type="Pfam" id="PF00132">
    <property type="entry name" value="Hexapep"/>
    <property type="match status" value="1"/>
</dbReference>
<feature type="domain" description="Maltose/galactoside acetyltransferase" evidence="6">
    <location>
        <begin position="7"/>
        <end position="61"/>
    </location>
</feature>
<dbReference type="InterPro" id="IPR039369">
    <property type="entry name" value="LacA-like"/>
</dbReference>
<comment type="similarity">
    <text evidence="1 5">Belongs to the transferase hexapeptide repeat family.</text>
</comment>
<dbReference type="PANTHER" id="PTHR43017">
    <property type="entry name" value="GALACTOSIDE O-ACETYLTRANSFERASE"/>
    <property type="match status" value="1"/>
</dbReference>
<dbReference type="Gene3D" id="2.160.10.10">
    <property type="entry name" value="Hexapeptide repeat proteins"/>
    <property type="match status" value="1"/>
</dbReference>
<dbReference type="EMBL" id="AZFZ01000006">
    <property type="protein sequence ID" value="KRM45098.1"/>
    <property type="molecule type" value="Genomic_DNA"/>
</dbReference>
<dbReference type="PATRIC" id="fig|1423786.4.peg.2539"/>
<evidence type="ECO:0000313" key="8">
    <source>
        <dbReference type="Proteomes" id="UP000051010"/>
    </source>
</evidence>
<dbReference type="Proteomes" id="UP000051010">
    <property type="component" value="Unassembled WGS sequence"/>
</dbReference>
<dbReference type="EC" id="2.3.1.-" evidence="5"/>
<protein>
    <recommendedName>
        <fullName evidence="5">Acetyltransferase</fullName>
        <ecNumber evidence="5">2.3.1.-</ecNumber>
    </recommendedName>
</protein>
<gene>
    <name evidence="7" type="ORF">FD47_GL002421</name>
</gene>
<dbReference type="InterPro" id="IPR001451">
    <property type="entry name" value="Hexapep"/>
</dbReference>